<evidence type="ECO:0000313" key="3">
    <source>
        <dbReference type="EMBL" id="GAT92358.1"/>
    </source>
</evidence>
<evidence type="ECO:0000256" key="2">
    <source>
        <dbReference type="SAM" id="SignalP"/>
    </source>
</evidence>
<keyword evidence="1" id="KW-0812">Transmembrane</keyword>
<keyword evidence="1" id="KW-1133">Transmembrane helix</keyword>
<organism evidence="3 4">
    <name type="scientific">Entamoeba histolytica</name>
    <dbReference type="NCBI Taxonomy" id="5759"/>
    <lineage>
        <taxon>Eukaryota</taxon>
        <taxon>Amoebozoa</taxon>
        <taxon>Evosea</taxon>
        <taxon>Archamoebae</taxon>
        <taxon>Mastigamoebida</taxon>
        <taxon>Entamoebidae</taxon>
        <taxon>Entamoeba</taxon>
    </lineage>
</organism>
<gene>
    <name evidence="3" type="ORF">CL6EHI_023440</name>
</gene>
<accession>A0A5K1UTS3</accession>
<comment type="caution">
    <text evidence="3">The sequence shown here is derived from an EMBL/GenBank/DDBJ whole genome shotgun (WGS) entry which is preliminary data.</text>
</comment>
<dbReference type="AlphaFoldDB" id="A0A5K1UTS3"/>
<dbReference type="OMA" id="YEKGSTC"/>
<dbReference type="VEuPathDB" id="AmoebaDB:EHI5A_162060"/>
<reference evidence="3 4" key="1">
    <citation type="submission" date="2016-05" db="EMBL/GenBank/DDBJ databases">
        <title>First whole genome sequencing of Entamoeba histolytica HM1:IMSS-clone-6.</title>
        <authorList>
            <person name="Mukherjee Avik.K."/>
            <person name="Izumyama S."/>
            <person name="Nakada-Tsukui K."/>
            <person name="Nozaki T."/>
        </authorList>
    </citation>
    <scope>NUCLEOTIDE SEQUENCE [LARGE SCALE GENOMIC DNA]</scope>
    <source>
        <strain evidence="3 4">HM1:IMSS clone 6</strain>
    </source>
</reference>
<evidence type="ECO:0000313" key="4">
    <source>
        <dbReference type="Proteomes" id="UP000078387"/>
    </source>
</evidence>
<dbReference type="VEuPathDB" id="AmoebaDB:EHI7A_116610"/>
<feature type="signal peptide" evidence="2">
    <location>
        <begin position="1"/>
        <end position="17"/>
    </location>
</feature>
<protein>
    <recommendedName>
        <fullName evidence="5">MAM domain-containing protein</fullName>
    </recommendedName>
</protein>
<dbReference type="VEuPathDB" id="AmoebaDB:EHI_023440"/>
<sequence>MNTQYLTFACVISVALANYTVFSDGAFKNNWYEKDSSCFASQTGKYDGRYILYTQMATSSFLNLHGDKPIKAKNYKYLTFALNWEDQFCNLRITIELGSHWLKTLEFQPEVLEPQKWNRVVVDITSLGDTDVDTIRITKNDQKDTNVMFNDFIFTNDEPEGGVFSYDQLSYSIPLDDSEINSSMPVFILLLGIIFLFL</sequence>
<feature type="transmembrane region" description="Helical" evidence="1">
    <location>
        <begin position="180"/>
        <end position="197"/>
    </location>
</feature>
<proteinExistence type="predicted"/>
<keyword evidence="2" id="KW-0732">Signal</keyword>
<dbReference type="EMBL" id="BDEQ01000001">
    <property type="protein sequence ID" value="GAT92358.1"/>
    <property type="molecule type" value="Genomic_DNA"/>
</dbReference>
<dbReference type="VEuPathDB" id="AmoebaDB:EHI8A_122800"/>
<evidence type="ECO:0008006" key="5">
    <source>
        <dbReference type="Google" id="ProtNLM"/>
    </source>
</evidence>
<dbReference type="VEuPathDB" id="AmoebaDB:KM1_198520"/>
<feature type="chain" id="PRO_5023807719" description="MAM domain-containing protein" evidence="2">
    <location>
        <begin position="18"/>
        <end position="198"/>
    </location>
</feature>
<evidence type="ECO:0000256" key="1">
    <source>
        <dbReference type="SAM" id="Phobius"/>
    </source>
</evidence>
<name>A0A5K1UTS3_ENTHI</name>
<keyword evidence="1" id="KW-0472">Membrane</keyword>
<dbReference type="Proteomes" id="UP000078387">
    <property type="component" value="Unassembled WGS sequence"/>
</dbReference>